<name>A0A5K7X9M0_9BACT</name>
<keyword evidence="3" id="KW-1185">Reference proteome</keyword>
<dbReference type="Gene3D" id="1.50.10.10">
    <property type="match status" value="1"/>
</dbReference>
<sequence>MSGYYFSTARSSRLLAAILCAFGATLSLVAEGQAEPPADFPRFVVPGDQPEMDTVRRLFWLHYAPAGPLIPLWDEWMPKSTLWPAVGQGTPTTSVAGTTDALNEMRRRWRAALSARTLNAEGYLLTEQHDGPAHAEGWPFPFWMHAGGIGWHFAPIGVGAGYEAPTTTAEGWRVEHGTGAALTPQGWPVMLEQPKATITAPPFSIAAARSPWLRISWWAAGLNGAAPYVEWTTETAPEWSTDRRIAFAAADGAFRSEGGVDASSRETRTMVALYRHPEWKGTITGLRIGFGNQGPAAVLFKSIHTAVDTRHNVNNLNFIRGAHDYFMWTRDVEFLKSQIERIRAAMKFVEREFQTRERKCIYTTWPGHEGRSGVRVADGAKTVVPGEGVGSNYWDLLPFGGEDALATVYYYDALHDLAALEEAIAQHPEWQIPSDAQPAAYDPADLRRHAEEVKAYGSERFWNAATGRFGTRDLEGVLHDYGFTFLNNEAIYHGFATAEQAKSINAWISGQRIVDGDTSTGPDIYRWRFGPRSTTRRNLDYYSWVWSNPEDIPWGSQVQDGGAVLGFSYHDLMVRLRTDGPDATAARLAEIAKWFEEVEAEGGYRPYYAKDSTRGTQQGGNVAGGLGLDHEFFESILVPQVMLYGFLGFEPTVDGCNVRPQLPQAWPELTVTRVYLHDQIVDVTGRADGTYEIKPSAPLPAAP</sequence>
<evidence type="ECO:0000256" key="1">
    <source>
        <dbReference type="SAM" id="SignalP"/>
    </source>
</evidence>
<feature type="chain" id="PRO_5024869014" description="Glycoside hydrolase family 65 C-terminal domain-containing protein" evidence="1">
    <location>
        <begin position="31"/>
        <end position="703"/>
    </location>
</feature>
<dbReference type="KEGG" id="lpav:PLANPX_2687"/>
<dbReference type="InterPro" id="IPR008928">
    <property type="entry name" value="6-hairpin_glycosidase_sf"/>
</dbReference>
<dbReference type="Proteomes" id="UP000326837">
    <property type="component" value="Chromosome"/>
</dbReference>
<evidence type="ECO:0000313" key="3">
    <source>
        <dbReference type="Proteomes" id="UP000326837"/>
    </source>
</evidence>
<proteinExistence type="predicted"/>
<evidence type="ECO:0008006" key="4">
    <source>
        <dbReference type="Google" id="ProtNLM"/>
    </source>
</evidence>
<evidence type="ECO:0000313" key="2">
    <source>
        <dbReference type="EMBL" id="BBO33075.1"/>
    </source>
</evidence>
<dbReference type="SUPFAM" id="SSF48208">
    <property type="entry name" value="Six-hairpin glycosidases"/>
    <property type="match status" value="1"/>
</dbReference>
<dbReference type="AlphaFoldDB" id="A0A5K7X9M0"/>
<reference evidence="3" key="1">
    <citation type="submission" date="2019-10" db="EMBL/GenBank/DDBJ databases">
        <title>Lacipirellula parvula gen. nov., sp. nov., representing a lineage of planctomycetes widespread in freshwater anoxic habitats, and description of the family Lacipirellulaceae.</title>
        <authorList>
            <person name="Dedysh S.N."/>
            <person name="Kulichevskaya I.S."/>
            <person name="Beletsky A.V."/>
            <person name="Rakitin A.L."/>
            <person name="Mardanov A.V."/>
            <person name="Ivanova A.A."/>
            <person name="Saltykova V.X."/>
            <person name="Rijpstra W.I.C."/>
            <person name="Sinninghe Damste J.S."/>
            <person name="Ravin N.V."/>
        </authorList>
    </citation>
    <scope>NUCLEOTIDE SEQUENCE [LARGE SCALE GENOMIC DNA]</scope>
    <source>
        <strain evidence="3">PX69</strain>
    </source>
</reference>
<dbReference type="EMBL" id="AP021861">
    <property type="protein sequence ID" value="BBO33075.1"/>
    <property type="molecule type" value="Genomic_DNA"/>
</dbReference>
<dbReference type="InterPro" id="IPR012341">
    <property type="entry name" value="6hp_glycosidase-like_sf"/>
</dbReference>
<organism evidence="2 3">
    <name type="scientific">Lacipirellula parvula</name>
    <dbReference type="NCBI Taxonomy" id="2650471"/>
    <lineage>
        <taxon>Bacteria</taxon>
        <taxon>Pseudomonadati</taxon>
        <taxon>Planctomycetota</taxon>
        <taxon>Planctomycetia</taxon>
        <taxon>Pirellulales</taxon>
        <taxon>Lacipirellulaceae</taxon>
        <taxon>Lacipirellula</taxon>
    </lineage>
</organism>
<dbReference type="RefSeq" id="WP_152098930.1">
    <property type="nucleotide sequence ID" value="NZ_AP021861.1"/>
</dbReference>
<feature type="signal peptide" evidence="1">
    <location>
        <begin position="1"/>
        <end position="30"/>
    </location>
</feature>
<dbReference type="GO" id="GO:0005975">
    <property type="term" value="P:carbohydrate metabolic process"/>
    <property type="evidence" value="ECO:0007669"/>
    <property type="project" value="InterPro"/>
</dbReference>
<keyword evidence="1" id="KW-0732">Signal</keyword>
<accession>A0A5K7X9M0</accession>
<protein>
    <recommendedName>
        <fullName evidence="4">Glycoside hydrolase family 65 C-terminal domain-containing protein</fullName>
    </recommendedName>
</protein>
<gene>
    <name evidence="2" type="ORF">PLANPX_2687</name>
</gene>